<evidence type="ECO:0000259" key="2">
    <source>
        <dbReference type="Pfam" id="PF01206"/>
    </source>
</evidence>
<evidence type="ECO:0000313" key="4">
    <source>
        <dbReference type="Proteomes" id="UP000248161"/>
    </source>
</evidence>
<organism evidence="3 4">
    <name type="scientific">Candidatus Thalassarchaeum betae</name>
    <dbReference type="NCBI Taxonomy" id="2599289"/>
    <lineage>
        <taxon>Archaea</taxon>
        <taxon>Methanobacteriati</taxon>
        <taxon>Thermoplasmatota</taxon>
        <taxon>Candidatus Poseidoniia</taxon>
        <taxon>Candidatus Poseidoniales</taxon>
        <taxon>Candidatus Thalassarchaeaceae</taxon>
        <taxon>Candidatus Thalassarchaeum</taxon>
    </lineage>
</organism>
<reference evidence="3 4" key="1">
    <citation type="journal article" date="2015" name="Nat. Commun.">
        <title>Genomic and transcriptomic evidence for scavenging of diverse organic compounds by widespread deep-sea archaea.</title>
        <authorList>
            <person name="Li M."/>
            <person name="Baker B.J."/>
            <person name="Anantharaman K."/>
            <person name="Jain S."/>
            <person name="Breier J.A."/>
            <person name="Dick G.J."/>
        </authorList>
    </citation>
    <scope>NUCLEOTIDE SEQUENCE [LARGE SCALE GENOMIC DNA]</scope>
    <source>
        <strain evidence="3">Cayman_51_deep</strain>
    </source>
</reference>
<dbReference type="PANTHER" id="PTHR33279">
    <property type="entry name" value="SULFUR CARRIER PROTEIN YEDF-RELATED"/>
    <property type="match status" value="1"/>
</dbReference>
<dbReference type="EMBL" id="PSPG01000002">
    <property type="protein sequence ID" value="PXF22235.1"/>
    <property type="molecule type" value="Genomic_DNA"/>
</dbReference>
<dbReference type="InterPro" id="IPR036868">
    <property type="entry name" value="TusA-like_sf"/>
</dbReference>
<dbReference type="Pfam" id="PF01206">
    <property type="entry name" value="TusA"/>
    <property type="match status" value="1"/>
</dbReference>
<evidence type="ECO:0000313" key="3">
    <source>
        <dbReference type="EMBL" id="PXF22235.1"/>
    </source>
</evidence>
<dbReference type="Gene3D" id="3.30.110.40">
    <property type="entry name" value="TusA-like domain"/>
    <property type="match status" value="1"/>
</dbReference>
<comment type="similarity">
    <text evidence="1">Belongs to the sulfur carrier protein TusA family.</text>
</comment>
<comment type="caution">
    <text evidence="3">The sequence shown here is derived from an EMBL/GenBank/DDBJ whole genome shotgun (WGS) entry which is preliminary data.</text>
</comment>
<dbReference type="InterPro" id="IPR001455">
    <property type="entry name" value="TusA-like"/>
</dbReference>
<sequence length="80" mass="8882">MVDVPVTTLNLLGFFCPVPIHETRKAVEASEEGSLFEVVCDDPETLHDMPALCDRIGIELLAVSEESGEYTFRIRNSART</sequence>
<dbReference type="AlphaFoldDB" id="A0A2V3HT78"/>
<dbReference type="Proteomes" id="UP000248161">
    <property type="component" value="Unassembled WGS sequence"/>
</dbReference>
<accession>A0A2V3HT78</accession>
<evidence type="ECO:0000256" key="1">
    <source>
        <dbReference type="ARBA" id="ARBA00008984"/>
    </source>
</evidence>
<feature type="domain" description="UPF0033" evidence="2">
    <location>
        <begin position="8"/>
        <end position="75"/>
    </location>
</feature>
<dbReference type="PANTHER" id="PTHR33279:SF6">
    <property type="entry name" value="SULFUR CARRIER PROTEIN YEDF-RELATED"/>
    <property type="match status" value="1"/>
</dbReference>
<name>A0A2V3HT78_9ARCH</name>
<proteinExistence type="inferred from homology"/>
<dbReference type="SUPFAM" id="SSF64307">
    <property type="entry name" value="SirA-like"/>
    <property type="match status" value="1"/>
</dbReference>
<protein>
    <recommendedName>
        <fullName evidence="2">UPF0033 domain-containing protein</fullName>
    </recommendedName>
</protein>
<dbReference type="CDD" id="cd00291">
    <property type="entry name" value="SirA_YedF_YeeD"/>
    <property type="match status" value="1"/>
</dbReference>
<gene>
    <name evidence="3" type="ORF">CXX69_01245</name>
</gene>